<evidence type="ECO:0000313" key="6">
    <source>
        <dbReference type="Proteomes" id="UP000253490"/>
    </source>
</evidence>
<dbReference type="RefSeq" id="WP_113921556.1">
    <property type="nucleotide sequence ID" value="NZ_QNRX01000020.1"/>
</dbReference>
<dbReference type="SMART" id="SM00822">
    <property type="entry name" value="PKS_KR"/>
    <property type="match status" value="1"/>
</dbReference>
<dbReference type="InterPro" id="IPR057326">
    <property type="entry name" value="KR_dom"/>
</dbReference>
<dbReference type="FunFam" id="3.40.50.720:FF:000084">
    <property type="entry name" value="Short-chain dehydrogenase reductase"/>
    <property type="match status" value="1"/>
</dbReference>
<evidence type="ECO:0000256" key="3">
    <source>
        <dbReference type="ARBA" id="ARBA00023221"/>
    </source>
</evidence>
<protein>
    <submittedName>
        <fullName evidence="5">NAD(P)-dependent dehydrogenase (Short-subunit alcohol dehydrogenase family)</fullName>
    </submittedName>
</protein>
<dbReference type="InterPro" id="IPR002347">
    <property type="entry name" value="SDR_fam"/>
</dbReference>
<keyword evidence="3" id="KW-0443">Lipid metabolism</keyword>
<dbReference type="PROSITE" id="PS00061">
    <property type="entry name" value="ADH_SHORT"/>
    <property type="match status" value="1"/>
</dbReference>
<comment type="caution">
    <text evidence="5">The sequence shown here is derived from an EMBL/GenBank/DDBJ whole genome shotgun (WGS) entry which is preliminary data.</text>
</comment>
<organism evidence="5 6">
    <name type="scientific">Alkalibaculum bacchi</name>
    <dbReference type="NCBI Taxonomy" id="645887"/>
    <lineage>
        <taxon>Bacteria</taxon>
        <taxon>Bacillati</taxon>
        <taxon>Bacillota</taxon>
        <taxon>Clostridia</taxon>
        <taxon>Eubacteriales</taxon>
        <taxon>Eubacteriaceae</taxon>
        <taxon>Alkalibaculum</taxon>
    </lineage>
</organism>
<dbReference type="AlphaFoldDB" id="A0A366I0R2"/>
<dbReference type="EMBL" id="QNRX01000020">
    <property type="protein sequence ID" value="RBP59063.1"/>
    <property type="molecule type" value="Genomic_DNA"/>
</dbReference>
<accession>A0A366I0R2</accession>
<dbReference type="CDD" id="cd05233">
    <property type="entry name" value="SDR_c"/>
    <property type="match status" value="1"/>
</dbReference>
<evidence type="ECO:0000313" key="5">
    <source>
        <dbReference type="EMBL" id="RBP59063.1"/>
    </source>
</evidence>
<dbReference type="Pfam" id="PF13561">
    <property type="entry name" value="adh_short_C2"/>
    <property type="match status" value="1"/>
</dbReference>
<keyword evidence="6" id="KW-1185">Reference proteome</keyword>
<dbReference type="Proteomes" id="UP000253490">
    <property type="component" value="Unassembled WGS sequence"/>
</dbReference>
<sequence length="246" mass="26272">MKLKNKVAIVTGSTSGMGRATAVLFAREGAKVVISGRNEERAKEVVNQIKSEGFEAMYVLIDTSKIDDMKVLFDKTMETYGTVDILFNNAGALSTKPVPEVSLEEWNSVFNVNVTSSLYLTQLVAPVMKEKGKGVIINTSSVAGFGAHHGSVAYVSSKHAMNGLTKSMAWELGPEIRVNAIAPGLIHTKMVDDFGGLGILEGMIQGSPLKRHGVPEDIANVALFLATDDSSFIDGQVIKVDGGVEI</sequence>
<dbReference type="OrthoDB" id="9803333at2"/>
<gene>
    <name evidence="5" type="ORF">DES36_1205</name>
</gene>
<dbReference type="PRINTS" id="PR00081">
    <property type="entry name" value="GDHRDH"/>
</dbReference>
<dbReference type="PANTHER" id="PTHR42879:SF2">
    <property type="entry name" value="3-OXOACYL-[ACYL-CARRIER-PROTEIN] REDUCTASE FABG"/>
    <property type="match status" value="1"/>
</dbReference>
<keyword evidence="3" id="KW-0753">Steroid metabolism</keyword>
<evidence type="ECO:0000259" key="4">
    <source>
        <dbReference type="SMART" id="SM00822"/>
    </source>
</evidence>
<name>A0A366I0R2_9FIRM</name>
<feature type="domain" description="Ketoreductase" evidence="4">
    <location>
        <begin position="6"/>
        <end position="202"/>
    </location>
</feature>
<dbReference type="PRINTS" id="PR00080">
    <property type="entry name" value="SDRFAMILY"/>
</dbReference>
<dbReference type="NCBIfam" id="NF005559">
    <property type="entry name" value="PRK07231.1"/>
    <property type="match status" value="1"/>
</dbReference>
<evidence type="ECO:0000256" key="1">
    <source>
        <dbReference type="ARBA" id="ARBA00006484"/>
    </source>
</evidence>
<dbReference type="PANTHER" id="PTHR42879">
    <property type="entry name" value="3-OXOACYL-(ACYL-CARRIER-PROTEIN) REDUCTASE"/>
    <property type="match status" value="1"/>
</dbReference>
<dbReference type="InterPro" id="IPR020904">
    <property type="entry name" value="Sc_DH/Rdtase_CS"/>
</dbReference>
<evidence type="ECO:0000256" key="2">
    <source>
        <dbReference type="ARBA" id="ARBA00023002"/>
    </source>
</evidence>
<reference evidence="5 6" key="1">
    <citation type="submission" date="2018-06" db="EMBL/GenBank/DDBJ databases">
        <title>Genomic Encyclopedia of Type Strains, Phase IV (KMG-IV): sequencing the most valuable type-strain genomes for metagenomic binning, comparative biology and taxonomic classification.</title>
        <authorList>
            <person name="Goeker M."/>
        </authorList>
    </citation>
    <scope>NUCLEOTIDE SEQUENCE [LARGE SCALE GENOMIC DNA]</scope>
    <source>
        <strain evidence="5 6">DSM 22112</strain>
    </source>
</reference>
<dbReference type="GO" id="GO:0008206">
    <property type="term" value="P:bile acid metabolic process"/>
    <property type="evidence" value="ECO:0007669"/>
    <property type="project" value="UniProtKB-ARBA"/>
</dbReference>
<dbReference type="SUPFAM" id="SSF51735">
    <property type="entry name" value="NAD(P)-binding Rossmann-fold domains"/>
    <property type="match status" value="1"/>
</dbReference>
<comment type="similarity">
    <text evidence="1">Belongs to the short-chain dehydrogenases/reductases (SDR) family.</text>
</comment>
<dbReference type="InterPro" id="IPR050259">
    <property type="entry name" value="SDR"/>
</dbReference>
<dbReference type="InterPro" id="IPR036291">
    <property type="entry name" value="NAD(P)-bd_dom_sf"/>
</dbReference>
<dbReference type="Gene3D" id="3.40.50.720">
    <property type="entry name" value="NAD(P)-binding Rossmann-like Domain"/>
    <property type="match status" value="1"/>
</dbReference>
<keyword evidence="2" id="KW-0560">Oxidoreductase</keyword>
<dbReference type="GO" id="GO:0016491">
    <property type="term" value="F:oxidoreductase activity"/>
    <property type="evidence" value="ECO:0007669"/>
    <property type="project" value="UniProtKB-KW"/>
</dbReference>
<proteinExistence type="inferred from homology"/>